<feature type="transmembrane region" description="Helical" evidence="1">
    <location>
        <begin position="99"/>
        <end position="121"/>
    </location>
</feature>
<proteinExistence type="predicted"/>
<feature type="transmembrane region" description="Helical" evidence="1">
    <location>
        <begin position="133"/>
        <end position="154"/>
    </location>
</feature>
<sequence length="338" mass="34044">MVTDPENPGRSDRGATLLRAVPALIVALAGLVGALLVDGWRVRLPDPVATHWGSGGTPDGFTSVDGVVVSVAVTAAVGAALCLVTFVRRVEATTRRILAGTFCGTAVFVIVLIVALTGAQLDLAHSAAAPLSGWAFLLAAAGGVLTGVAAGYVLPAATGDGDSPQVVGEVPVSAPPAGVGVLWSGRTTYAPTAMIVLASSVLALLGVAVVVGMWAILLPVALVIAVATVATGLVRVTVSAQQVRFAGPLGRPRVLIPLAEIERAEVVPVSALKDFGGWGLRIGFSAKLKGAAGFVLRSGPGLVVVRTGDAPKPFRRDVVVVDDAATAAATINSLLIEE</sequence>
<reference evidence="3" key="1">
    <citation type="journal article" date="2019" name="Int. J. Syst. Evol. Microbiol.">
        <title>The Global Catalogue of Microorganisms (GCM) 10K type strain sequencing project: providing services to taxonomists for standard genome sequencing and annotation.</title>
        <authorList>
            <consortium name="The Broad Institute Genomics Platform"/>
            <consortium name="The Broad Institute Genome Sequencing Center for Infectious Disease"/>
            <person name="Wu L."/>
            <person name="Ma J."/>
        </authorList>
    </citation>
    <scope>NUCLEOTIDE SEQUENCE [LARGE SCALE GENOMIC DNA]</scope>
    <source>
        <strain evidence="3">JCM 16923</strain>
    </source>
</reference>
<feature type="transmembrane region" description="Helical" evidence="1">
    <location>
        <begin position="220"/>
        <end position="238"/>
    </location>
</feature>
<gene>
    <name evidence="2" type="ORF">GCM10022231_15140</name>
</gene>
<feature type="transmembrane region" description="Helical" evidence="1">
    <location>
        <begin position="193"/>
        <end position="214"/>
    </location>
</feature>
<evidence type="ECO:0000313" key="3">
    <source>
        <dbReference type="Proteomes" id="UP001418444"/>
    </source>
</evidence>
<name>A0ABP7NZB8_9ACTN</name>
<keyword evidence="3" id="KW-1185">Reference proteome</keyword>
<organism evidence="2 3">
    <name type="scientific">Gordonia caeni</name>
    <dbReference type="NCBI Taxonomy" id="1007097"/>
    <lineage>
        <taxon>Bacteria</taxon>
        <taxon>Bacillati</taxon>
        <taxon>Actinomycetota</taxon>
        <taxon>Actinomycetes</taxon>
        <taxon>Mycobacteriales</taxon>
        <taxon>Gordoniaceae</taxon>
        <taxon>Gordonia</taxon>
    </lineage>
</organism>
<feature type="transmembrane region" description="Helical" evidence="1">
    <location>
        <begin position="67"/>
        <end position="87"/>
    </location>
</feature>
<feature type="transmembrane region" description="Helical" evidence="1">
    <location>
        <begin position="17"/>
        <end position="37"/>
    </location>
</feature>
<accession>A0ABP7NZB8</accession>
<keyword evidence="1" id="KW-0812">Transmembrane</keyword>
<keyword evidence="1" id="KW-0472">Membrane</keyword>
<protein>
    <submittedName>
        <fullName evidence="2">DUF1648 domain-containing protein</fullName>
    </submittedName>
</protein>
<dbReference type="EMBL" id="BAAAZW010000004">
    <property type="protein sequence ID" value="GAA3957027.1"/>
    <property type="molecule type" value="Genomic_DNA"/>
</dbReference>
<evidence type="ECO:0000313" key="2">
    <source>
        <dbReference type="EMBL" id="GAA3957027.1"/>
    </source>
</evidence>
<dbReference type="Proteomes" id="UP001418444">
    <property type="component" value="Unassembled WGS sequence"/>
</dbReference>
<keyword evidence="1" id="KW-1133">Transmembrane helix</keyword>
<comment type="caution">
    <text evidence="2">The sequence shown here is derived from an EMBL/GenBank/DDBJ whole genome shotgun (WGS) entry which is preliminary data.</text>
</comment>
<evidence type="ECO:0000256" key="1">
    <source>
        <dbReference type="SAM" id="Phobius"/>
    </source>
</evidence>